<dbReference type="Proteomes" id="UP001305414">
    <property type="component" value="Unassembled WGS sequence"/>
</dbReference>
<name>A0AAN7UPP7_9PEZI</name>
<gene>
    <name evidence="1" type="ORF">RRF57_006033</name>
</gene>
<keyword evidence="2" id="KW-1185">Reference proteome</keyword>
<dbReference type="EMBL" id="JAWHQM010000015">
    <property type="protein sequence ID" value="KAK5630318.1"/>
    <property type="molecule type" value="Genomic_DNA"/>
</dbReference>
<evidence type="ECO:0000313" key="1">
    <source>
        <dbReference type="EMBL" id="KAK5630318.1"/>
    </source>
</evidence>
<dbReference type="AlphaFoldDB" id="A0AAN7UPP7"/>
<comment type="caution">
    <text evidence="1">The sequence shown here is derived from an EMBL/GenBank/DDBJ whole genome shotgun (WGS) entry which is preliminary data.</text>
</comment>
<sequence>MMNDWFWNYPIPADKIEVFNPKDVVSKSYDNFQDLLFRLQLLSEIGDLDLLLSTQDAADASSLAA</sequence>
<accession>A0AAN7UPP7</accession>
<organism evidence="1 2">
    <name type="scientific">Xylaria bambusicola</name>
    <dbReference type="NCBI Taxonomy" id="326684"/>
    <lineage>
        <taxon>Eukaryota</taxon>
        <taxon>Fungi</taxon>
        <taxon>Dikarya</taxon>
        <taxon>Ascomycota</taxon>
        <taxon>Pezizomycotina</taxon>
        <taxon>Sordariomycetes</taxon>
        <taxon>Xylariomycetidae</taxon>
        <taxon>Xylariales</taxon>
        <taxon>Xylariaceae</taxon>
        <taxon>Xylaria</taxon>
    </lineage>
</organism>
<protein>
    <submittedName>
        <fullName evidence="1">Uncharacterized protein</fullName>
    </submittedName>
</protein>
<reference evidence="1 2" key="1">
    <citation type="submission" date="2023-10" db="EMBL/GenBank/DDBJ databases">
        <title>Draft genome sequence of Xylaria bambusicola isolate GMP-LS, the root and basal stem rot pathogen of sugarcane in Indonesia.</title>
        <authorList>
            <person name="Selvaraj P."/>
            <person name="Muralishankar V."/>
            <person name="Muruganantham S."/>
            <person name="Sp S."/>
            <person name="Haryani S."/>
            <person name="Lau K.J.X."/>
            <person name="Naqvi N.I."/>
        </authorList>
    </citation>
    <scope>NUCLEOTIDE SEQUENCE [LARGE SCALE GENOMIC DNA]</scope>
    <source>
        <strain evidence="1">GMP-LS</strain>
    </source>
</reference>
<proteinExistence type="predicted"/>
<evidence type="ECO:0000313" key="2">
    <source>
        <dbReference type="Proteomes" id="UP001305414"/>
    </source>
</evidence>